<keyword evidence="4 5" id="KW-0413">Isomerase</keyword>
<dbReference type="SUPFAM" id="SSF54534">
    <property type="entry name" value="FKBP-like"/>
    <property type="match status" value="1"/>
</dbReference>
<evidence type="ECO:0000256" key="4">
    <source>
        <dbReference type="ARBA" id="ARBA00023235"/>
    </source>
</evidence>
<dbReference type="InterPro" id="IPR046357">
    <property type="entry name" value="PPIase_dom_sf"/>
</dbReference>
<organism evidence="8 9">
    <name type="scientific">Frigoriglobus tundricola</name>
    <dbReference type="NCBI Taxonomy" id="2774151"/>
    <lineage>
        <taxon>Bacteria</taxon>
        <taxon>Pseudomonadati</taxon>
        <taxon>Planctomycetota</taxon>
        <taxon>Planctomycetia</taxon>
        <taxon>Gemmatales</taxon>
        <taxon>Gemmataceae</taxon>
        <taxon>Frigoriglobus</taxon>
    </lineage>
</organism>
<comment type="similarity">
    <text evidence="2 6">Belongs to the FKBP-type PPIase family.</text>
</comment>
<dbReference type="AlphaFoldDB" id="A0A6M5YPC1"/>
<dbReference type="Gene3D" id="3.10.50.40">
    <property type="match status" value="1"/>
</dbReference>
<evidence type="ECO:0000256" key="1">
    <source>
        <dbReference type="ARBA" id="ARBA00000971"/>
    </source>
</evidence>
<accession>A0A6M5YPC1</accession>
<evidence type="ECO:0000256" key="2">
    <source>
        <dbReference type="ARBA" id="ARBA00006577"/>
    </source>
</evidence>
<dbReference type="PANTHER" id="PTHR43811">
    <property type="entry name" value="FKBP-TYPE PEPTIDYL-PROLYL CIS-TRANS ISOMERASE FKPA"/>
    <property type="match status" value="1"/>
</dbReference>
<reference evidence="9" key="1">
    <citation type="submission" date="2020-05" db="EMBL/GenBank/DDBJ databases">
        <title>Frigoriglobus tundricola gen. nov., sp. nov., a psychrotolerant cellulolytic planctomycete of the family Gemmataceae with two divergent copies of 16S rRNA gene.</title>
        <authorList>
            <person name="Kulichevskaya I.S."/>
            <person name="Ivanova A.A."/>
            <person name="Naumoff D.G."/>
            <person name="Beletsky A.V."/>
            <person name="Rijpstra W.I.C."/>
            <person name="Sinninghe Damste J.S."/>
            <person name="Mardanov A.V."/>
            <person name="Ravin N.V."/>
            <person name="Dedysh S.N."/>
        </authorList>
    </citation>
    <scope>NUCLEOTIDE SEQUENCE [LARGE SCALE GENOMIC DNA]</scope>
    <source>
        <strain evidence="9">PL17</strain>
    </source>
</reference>
<dbReference type="GO" id="GO:0003755">
    <property type="term" value="F:peptidyl-prolyl cis-trans isomerase activity"/>
    <property type="evidence" value="ECO:0007669"/>
    <property type="project" value="UniProtKB-UniRule"/>
</dbReference>
<dbReference type="PROSITE" id="PS50059">
    <property type="entry name" value="FKBP_PPIASE"/>
    <property type="match status" value="1"/>
</dbReference>
<dbReference type="EC" id="5.2.1.8" evidence="6"/>
<proteinExistence type="inferred from homology"/>
<keyword evidence="3 5" id="KW-0697">Rotamase</keyword>
<sequence>MAMPQVDAAEWKKLPSGLEVWDSKEGDGDAVKPGGTVTVHYTGWLTNGKQFDSSVGSRPITFPLGRVIKGWQEGIPGMKPGGVRRLKIPADLGYGAAGAGADIPPNSVLIFEVELMSAK</sequence>
<dbReference type="Pfam" id="PF00254">
    <property type="entry name" value="FKBP_C"/>
    <property type="match status" value="1"/>
</dbReference>
<keyword evidence="9" id="KW-1185">Reference proteome</keyword>
<dbReference type="Proteomes" id="UP000503447">
    <property type="component" value="Chromosome"/>
</dbReference>
<protein>
    <recommendedName>
        <fullName evidence="6">Peptidyl-prolyl cis-trans isomerase</fullName>
        <ecNumber evidence="6">5.2.1.8</ecNumber>
    </recommendedName>
</protein>
<evidence type="ECO:0000313" key="9">
    <source>
        <dbReference type="Proteomes" id="UP000503447"/>
    </source>
</evidence>
<evidence type="ECO:0000256" key="3">
    <source>
        <dbReference type="ARBA" id="ARBA00023110"/>
    </source>
</evidence>
<dbReference type="KEGG" id="ftj:FTUN_3471"/>
<dbReference type="PANTHER" id="PTHR43811:SF19">
    <property type="entry name" value="39 KDA FK506-BINDING NUCLEAR PROTEIN"/>
    <property type="match status" value="1"/>
</dbReference>
<dbReference type="RefSeq" id="WP_171471593.1">
    <property type="nucleotide sequence ID" value="NZ_CP053452.2"/>
</dbReference>
<dbReference type="FunFam" id="3.10.50.40:FF:000006">
    <property type="entry name" value="Peptidyl-prolyl cis-trans isomerase"/>
    <property type="match status" value="1"/>
</dbReference>
<evidence type="ECO:0000256" key="6">
    <source>
        <dbReference type="RuleBase" id="RU003915"/>
    </source>
</evidence>
<evidence type="ECO:0000256" key="5">
    <source>
        <dbReference type="PROSITE-ProRule" id="PRU00277"/>
    </source>
</evidence>
<comment type="catalytic activity">
    <reaction evidence="1 5 6">
        <text>[protein]-peptidylproline (omega=180) = [protein]-peptidylproline (omega=0)</text>
        <dbReference type="Rhea" id="RHEA:16237"/>
        <dbReference type="Rhea" id="RHEA-COMP:10747"/>
        <dbReference type="Rhea" id="RHEA-COMP:10748"/>
        <dbReference type="ChEBI" id="CHEBI:83833"/>
        <dbReference type="ChEBI" id="CHEBI:83834"/>
        <dbReference type="EC" id="5.2.1.8"/>
    </reaction>
</comment>
<feature type="domain" description="PPIase FKBP-type" evidence="7">
    <location>
        <begin position="34"/>
        <end position="119"/>
    </location>
</feature>
<dbReference type="InterPro" id="IPR001179">
    <property type="entry name" value="PPIase_FKBP_dom"/>
</dbReference>
<name>A0A6M5YPC1_9BACT</name>
<dbReference type="EMBL" id="CP053452">
    <property type="protein sequence ID" value="QJW95917.1"/>
    <property type="molecule type" value="Genomic_DNA"/>
</dbReference>
<evidence type="ECO:0000259" key="7">
    <source>
        <dbReference type="PROSITE" id="PS50059"/>
    </source>
</evidence>
<evidence type="ECO:0000313" key="8">
    <source>
        <dbReference type="EMBL" id="QJW95917.1"/>
    </source>
</evidence>
<gene>
    <name evidence="8" type="ORF">FTUN_3471</name>
</gene>